<feature type="region of interest" description="Disordered" evidence="2">
    <location>
        <begin position="1"/>
        <end position="29"/>
    </location>
</feature>
<dbReference type="AlphaFoldDB" id="A0A6B3QX59"/>
<organism evidence="4">
    <name type="scientific">Streptomyces tendae</name>
    <dbReference type="NCBI Taxonomy" id="1932"/>
    <lineage>
        <taxon>Bacteria</taxon>
        <taxon>Bacillati</taxon>
        <taxon>Actinomycetota</taxon>
        <taxon>Actinomycetes</taxon>
        <taxon>Kitasatosporales</taxon>
        <taxon>Streptomycetaceae</taxon>
        <taxon>Streptomyces</taxon>
    </lineage>
</organism>
<dbReference type="InterPro" id="IPR028994">
    <property type="entry name" value="Integrin_alpha_N"/>
</dbReference>
<comment type="caution">
    <text evidence="4">The sequence shown here is derived from an EMBL/GenBank/DDBJ whole genome shotgun (WGS) entry which is preliminary data.</text>
</comment>
<evidence type="ECO:0000313" key="4">
    <source>
        <dbReference type="EMBL" id="NEV91135.1"/>
    </source>
</evidence>
<dbReference type="EMBL" id="JAAIFS010000008">
    <property type="protein sequence ID" value="NEV91135.1"/>
    <property type="molecule type" value="Genomic_DNA"/>
</dbReference>
<dbReference type="PANTHER" id="PTHR46580">
    <property type="entry name" value="SENSOR KINASE-RELATED"/>
    <property type="match status" value="1"/>
</dbReference>
<dbReference type="Pfam" id="PF13517">
    <property type="entry name" value="FG-GAP_3"/>
    <property type="match status" value="2"/>
</dbReference>
<feature type="compositionally biased region" description="Basic residues" evidence="2">
    <location>
        <begin position="1"/>
        <end position="10"/>
    </location>
</feature>
<gene>
    <name evidence="4" type="ORF">GUR47_31360</name>
</gene>
<sequence length="732" mass="78673">MARLLRHPRRNQPLTRLTSTKGTSVNRRPGRLLPAALSLASLVIGSLFAGAGTASSAPPPGHDKAPGVTTKAAVTSADVRAAGVLSRAERVAKLTGPGSTSATDARWQLKATDLGIMWDNGKGEILTAFGDSYGNGWTGPGAAVGDPATLDWRCNLVARSADHDLADGMNIDSMATDRPGHAKQVLPCKRVDNDELTTIPTAGIAVGDRQYMHYMSVRRWSAKGGEWFTNYSGIAYSDDNGENWVKDADARWQNDAGFGNKFQMAAMLKQGGYVYLYGTKNGRFGDAYLSRVPEGQLLEPGAYRYWTGGDWVTDSYAATPVAGGPVGELSVQYSRYLGRFVMMYLDDPGGSVVMRTSATPWGPWSGKQVVASGADYPQLYGSFIHPWSADSNSPYLYFTMSQWQPYNVFLMRVRLTGGGMAGGSPADFDGDQKDDVVTFTQDDRADVYVARSTGDGFDGREVKWNDHFAPGGETPLTGDFNGDRKDDVVTFTHGANADVYVAASDGKSFGTGQKWHDHFAPGREVPAVGDFDGDGIDDIITFTREDTADVYVALSDGGTFGEGRKWHDDFAPWAQFPAVGDVDGDGLDDLIAFTQDASNDVYVALNEGGKFGAPYKAHDHFAPEGERPRVADVNGDGHDDIVTFTGGEAADVYVALSDGAVFGGGQKWADFFAPDGEFPYVGDYDGDGNADIVTFTHNDLADVYVNVSNGRDGFVDGRKWHDFFGLAGETSL</sequence>
<dbReference type="SUPFAM" id="SSF69318">
    <property type="entry name" value="Integrin alpha N-terminal domain"/>
    <property type="match status" value="1"/>
</dbReference>
<feature type="compositionally biased region" description="Polar residues" evidence="2">
    <location>
        <begin position="12"/>
        <end position="26"/>
    </location>
</feature>
<name>A0A6B3QX59_STRTE</name>
<keyword evidence="1" id="KW-0732">Signal</keyword>
<evidence type="ECO:0000256" key="1">
    <source>
        <dbReference type="ARBA" id="ARBA00022729"/>
    </source>
</evidence>
<dbReference type="PANTHER" id="PTHR46580:SF2">
    <property type="entry name" value="MAM DOMAIN-CONTAINING PROTEIN"/>
    <property type="match status" value="1"/>
</dbReference>
<evidence type="ECO:0000259" key="3">
    <source>
        <dbReference type="Pfam" id="PF13810"/>
    </source>
</evidence>
<accession>A0A6B3QX59</accession>
<dbReference type="Gene3D" id="2.130.10.130">
    <property type="entry name" value="Integrin alpha, N-terminal"/>
    <property type="match status" value="1"/>
</dbReference>
<dbReference type="InterPro" id="IPR013517">
    <property type="entry name" value="FG-GAP"/>
</dbReference>
<dbReference type="Pfam" id="PF13810">
    <property type="entry name" value="DUF4185"/>
    <property type="match status" value="1"/>
</dbReference>
<proteinExistence type="predicted"/>
<reference evidence="4" key="1">
    <citation type="journal article" date="2020" name="Microorganisms">
        <title>Isolation, Genomic and Metabolomic Characterization of Streptomyces tendae VITAKN with Quorum Sensing Inhibitory Activity from Southern India.</title>
        <authorList>
            <person name="Ishaque N.M."/>
            <person name="Burgsdorf I."/>
            <person name="Limlingan Malit J.J."/>
            <person name="Saha S."/>
            <person name="Teta R."/>
            <person name="Ewe D."/>
            <person name="Kannabiran K."/>
            <person name="Hrouzek P."/>
            <person name="Steindler L."/>
            <person name="Costantino V."/>
            <person name="Saurav K."/>
        </authorList>
    </citation>
    <scope>NUCLEOTIDE SEQUENCE</scope>
    <source>
        <strain evidence="4">VITAKN</strain>
    </source>
</reference>
<feature type="domain" description="DUF4185" evidence="3">
    <location>
        <begin position="99"/>
        <end position="412"/>
    </location>
</feature>
<evidence type="ECO:0000256" key="2">
    <source>
        <dbReference type="SAM" id="MobiDB-lite"/>
    </source>
</evidence>
<dbReference type="InterPro" id="IPR025442">
    <property type="entry name" value="DUF4185"/>
</dbReference>
<protein>
    <submittedName>
        <fullName evidence="4">DUF4185 domain-containing protein</fullName>
    </submittedName>
</protein>